<dbReference type="EMBL" id="LBHC01000002">
    <property type="protein sequence ID" value="KLE31888.1"/>
    <property type="molecule type" value="Genomic_DNA"/>
</dbReference>
<evidence type="ECO:0008006" key="5">
    <source>
        <dbReference type="Google" id="ProtNLM"/>
    </source>
</evidence>
<evidence type="ECO:0000313" key="4">
    <source>
        <dbReference type="Proteomes" id="UP000053070"/>
    </source>
</evidence>
<proteinExistence type="predicted"/>
<feature type="chain" id="PRO_5002579921" description="C-type lysozyme inhibitor domain-containing protein" evidence="2">
    <location>
        <begin position="29"/>
        <end position="158"/>
    </location>
</feature>
<name>A0A0G9MRE2_9SPHN</name>
<feature type="compositionally biased region" description="Polar residues" evidence="1">
    <location>
        <begin position="41"/>
        <end position="50"/>
    </location>
</feature>
<gene>
    <name evidence="3" type="ORF">AAW01_10560</name>
</gene>
<keyword evidence="2" id="KW-0732">Signal</keyword>
<dbReference type="PROSITE" id="PS51257">
    <property type="entry name" value="PROKAR_LIPOPROTEIN"/>
    <property type="match status" value="1"/>
</dbReference>
<comment type="caution">
    <text evidence="3">The sequence shown here is derived from an EMBL/GenBank/DDBJ whole genome shotgun (WGS) entry which is preliminary data.</text>
</comment>
<feature type="signal peptide" evidence="2">
    <location>
        <begin position="1"/>
        <end position="28"/>
    </location>
</feature>
<feature type="region of interest" description="Disordered" evidence="1">
    <location>
        <begin position="27"/>
        <end position="62"/>
    </location>
</feature>
<accession>A0A0G9MRE2</accession>
<dbReference type="RefSeq" id="WP_047007239.1">
    <property type="nucleotide sequence ID" value="NZ_CP018097.1"/>
</dbReference>
<dbReference type="STRING" id="502682.BMF35_a1112"/>
<evidence type="ECO:0000313" key="3">
    <source>
        <dbReference type="EMBL" id="KLE31888.1"/>
    </source>
</evidence>
<organism evidence="3 4">
    <name type="scientific">Aurantiacibacter gangjinensis</name>
    <dbReference type="NCBI Taxonomy" id="502682"/>
    <lineage>
        <taxon>Bacteria</taxon>
        <taxon>Pseudomonadati</taxon>
        <taxon>Pseudomonadota</taxon>
        <taxon>Alphaproteobacteria</taxon>
        <taxon>Sphingomonadales</taxon>
        <taxon>Erythrobacteraceae</taxon>
        <taxon>Aurantiacibacter</taxon>
    </lineage>
</organism>
<dbReference type="Proteomes" id="UP000053070">
    <property type="component" value="Unassembled WGS sequence"/>
</dbReference>
<reference evidence="3 4" key="1">
    <citation type="submission" date="2015-04" db="EMBL/GenBank/DDBJ databases">
        <title>The draft genome sequence of Erythrobacr gangjinensis K7-2.</title>
        <authorList>
            <person name="Zhuang L."/>
            <person name="Liu Y."/>
            <person name="Shao Z."/>
        </authorList>
    </citation>
    <scope>NUCLEOTIDE SEQUENCE [LARGE SCALE GENOMIC DNA]</scope>
    <source>
        <strain evidence="3 4">K7-2</strain>
    </source>
</reference>
<keyword evidence="4" id="KW-1185">Reference proteome</keyword>
<dbReference type="PATRIC" id="fig|502682.8.peg.2149"/>
<sequence length="158" mass="16810">MMITRMATPLALPLCVGLFLSACSPDTAEPASGENSAGPLAQQSVSNETAPTADAASSAEPALINGIPETMLGVWGDELSCQGLSDGRLEITPQRVEFHESVGEIQVASTQGEWTEFALAMSGEGETWESTERFRVTDEGIERETGGTVRPRCAEEYQ</sequence>
<evidence type="ECO:0000256" key="2">
    <source>
        <dbReference type="SAM" id="SignalP"/>
    </source>
</evidence>
<dbReference type="AlphaFoldDB" id="A0A0G9MRE2"/>
<evidence type="ECO:0000256" key="1">
    <source>
        <dbReference type="SAM" id="MobiDB-lite"/>
    </source>
</evidence>
<protein>
    <recommendedName>
        <fullName evidence="5">C-type lysozyme inhibitor domain-containing protein</fullName>
    </recommendedName>
</protein>
<dbReference type="OrthoDB" id="6057763at2"/>